<protein>
    <submittedName>
        <fullName evidence="1">Uncharacterized protein</fullName>
    </submittedName>
</protein>
<name>A0A645EIS4_9ZZZZ</name>
<reference evidence="1" key="1">
    <citation type="submission" date="2019-08" db="EMBL/GenBank/DDBJ databases">
        <authorList>
            <person name="Kucharzyk K."/>
            <person name="Murdoch R.W."/>
            <person name="Higgins S."/>
            <person name="Loffler F."/>
        </authorList>
    </citation>
    <scope>NUCLEOTIDE SEQUENCE</scope>
</reference>
<evidence type="ECO:0000313" key="1">
    <source>
        <dbReference type="EMBL" id="MPN01851.1"/>
    </source>
</evidence>
<comment type="caution">
    <text evidence="1">The sequence shown here is derived from an EMBL/GenBank/DDBJ whole genome shotgun (WGS) entry which is preliminary data.</text>
</comment>
<organism evidence="1">
    <name type="scientific">bioreactor metagenome</name>
    <dbReference type="NCBI Taxonomy" id="1076179"/>
    <lineage>
        <taxon>unclassified sequences</taxon>
        <taxon>metagenomes</taxon>
        <taxon>ecological metagenomes</taxon>
    </lineage>
</organism>
<proteinExistence type="predicted"/>
<dbReference type="EMBL" id="VSSQ01047831">
    <property type="protein sequence ID" value="MPN01851.1"/>
    <property type="molecule type" value="Genomic_DNA"/>
</dbReference>
<dbReference type="AlphaFoldDB" id="A0A645EIS4"/>
<sequence>MHKEDGAWCQVVHDSRADLSCCQCAAPVTGIDCPANGVHVAHTGCGGKDCIICRAHRCPEVRTGSSSACAVLHQCFHGIQFPDDFIHGHCGGIIVGVGVVADFMTLLNDFVDHCGIGQTVQEESGFHIHGCQVRQNFADIIGVRRIADGQGDGFFAGGNLVNDF</sequence>
<gene>
    <name evidence="1" type="ORF">SDC9_149063</name>
</gene>
<accession>A0A645EIS4</accession>